<evidence type="ECO:0000313" key="8">
    <source>
        <dbReference type="Proteomes" id="UP000052020"/>
    </source>
</evidence>
<reference evidence="7 8" key="1">
    <citation type="journal article" date="2015" name="Microbiome">
        <title>Genomic resolution of linkages in carbon, nitrogen, and sulfur cycling among widespread estuary sediment bacteria.</title>
        <authorList>
            <person name="Baker B.J."/>
            <person name="Lazar C.S."/>
            <person name="Teske A.P."/>
            <person name="Dick G.J."/>
        </authorList>
    </citation>
    <scope>NUCLEOTIDE SEQUENCE [LARGE SCALE GENOMIC DNA]</scope>
    <source>
        <strain evidence="7">DG_56</strain>
    </source>
</reference>
<dbReference type="PANTHER" id="PTHR12903">
    <property type="entry name" value="MITOCHONDRIAL RIBOSOMAL PROTEIN L24"/>
    <property type="match status" value="1"/>
</dbReference>
<dbReference type="AlphaFoldDB" id="A0A0S7XQH5"/>
<dbReference type="CDD" id="cd06089">
    <property type="entry name" value="KOW_RPL26"/>
    <property type="match status" value="1"/>
</dbReference>
<evidence type="ECO:0000256" key="1">
    <source>
        <dbReference type="ARBA" id="ARBA00010618"/>
    </source>
</evidence>
<dbReference type="SUPFAM" id="SSF50104">
    <property type="entry name" value="Translation proteins SH3-like domain"/>
    <property type="match status" value="1"/>
</dbReference>
<dbReference type="GO" id="GO:0019843">
    <property type="term" value="F:rRNA binding"/>
    <property type="evidence" value="ECO:0007669"/>
    <property type="project" value="UniProtKB-UniRule"/>
</dbReference>
<evidence type="ECO:0000256" key="3">
    <source>
        <dbReference type="ARBA" id="ARBA00023274"/>
    </source>
</evidence>
<evidence type="ECO:0000256" key="2">
    <source>
        <dbReference type="ARBA" id="ARBA00022980"/>
    </source>
</evidence>
<gene>
    <name evidence="5" type="primary">rplX</name>
    <name evidence="7" type="ORF">AMK68_00825</name>
</gene>
<dbReference type="GO" id="GO:0003735">
    <property type="term" value="F:structural constituent of ribosome"/>
    <property type="evidence" value="ECO:0007669"/>
    <property type="project" value="InterPro"/>
</dbReference>
<comment type="similarity">
    <text evidence="1 5">Belongs to the universal ribosomal protein uL24 family.</text>
</comment>
<dbReference type="InterPro" id="IPR003256">
    <property type="entry name" value="Ribosomal_uL24"/>
</dbReference>
<feature type="domain" description="Large ribosomal subunit protein uL24 C-terminal" evidence="6">
    <location>
        <begin position="28"/>
        <end position="107"/>
    </location>
</feature>
<dbReference type="PATRIC" id="fig|1704032.3.peg.1044"/>
<dbReference type="GO" id="GO:0005840">
    <property type="term" value="C:ribosome"/>
    <property type="evidence" value="ECO:0007669"/>
    <property type="project" value="UniProtKB-KW"/>
</dbReference>
<protein>
    <recommendedName>
        <fullName evidence="4 5">Large ribosomal subunit protein uL24</fullName>
    </recommendedName>
</protein>
<evidence type="ECO:0000256" key="4">
    <source>
        <dbReference type="ARBA" id="ARBA00035206"/>
    </source>
</evidence>
<keyword evidence="5" id="KW-0699">rRNA-binding</keyword>
<dbReference type="InterPro" id="IPR041988">
    <property type="entry name" value="Ribosomal_uL24_KOW"/>
</dbReference>
<dbReference type="Pfam" id="PF17136">
    <property type="entry name" value="ribosomal_L24"/>
    <property type="match status" value="1"/>
</dbReference>
<dbReference type="GO" id="GO:1990904">
    <property type="term" value="C:ribonucleoprotein complex"/>
    <property type="evidence" value="ECO:0007669"/>
    <property type="project" value="UniProtKB-KW"/>
</dbReference>
<dbReference type="Gene3D" id="2.30.30.30">
    <property type="match status" value="1"/>
</dbReference>
<proteinExistence type="inferred from homology"/>
<keyword evidence="5" id="KW-0694">RNA-binding</keyword>
<comment type="caution">
    <text evidence="7">The sequence shown here is derived from an EMBL/GenBank/DDBJ whole genome shotgun (WGS) entry which is preliminary data.</text>
</comment>
<organism evidence="7 8">
    <name type="scientific">candidate division KD3-62 bacterium DG_56</name>
    <dbReference type="NCBI Taxonomy" id="1704032"/>
    <lineage>
        <taxon>Bacteria</taxon>
        <taxon>candidate division KD3-62</taxon>
    </lineage>
</organism>
<comment type="subunit">
    <text evidence="5">Part of the 50S ribosomal subunit.</text>
</comment>
<dbReference type="HAMAP" id="MF_01326_B">
    <property type="entry name" value="Ribosomal_uL24_B"/>
    <property type="match status" value="1"/>
</dbReference>
<keyword evidence="3 5" id="KW-0687">Ribonucleoprotein</keyword>
<evidence type="ECO:0000259" key="6">
    <source>
        <dbReference type="Pfam" id="PF17136"/>
    </source>
</evidence>
<dbReference type="NCBIfam" id="TIGR01079">
    <property type="entry name" value="rplX_bact"/>
    <property type="match status" value="1"/>
</dbReference>
<sequence length="110" mass="12647">MEAERRLGRRGKVIGIIPDKRQVLVDGVNMITRHARATGRTTRAAQMQTGRIQQPGPIHVSNVMLVCPRCGRPTRVRRLRPQDEQRHPGEKYPGKPIRICRKCKEYIDEV</sequence>
<comment type="function">
    <text evidence="5">One of two assembly initiator proteins, it binds directly to the 5'-end of the 23S rRNA, where it nucleates assembly of the 50S subunit.</text>
</comment>
<evidence type="ECO:0000256" key="5">
    <source>
        <dbReference type="HAMAP-Rule" id="MF_01326"/>
    </source>
</evidence>
<dbReference type="InterPro" id="IPR008991">
    <property type="entry name" value="Translation_prot_SH3-like_sf"/>
</dbReference>
<dbReference type="Proteomes" id="UP000052020">
    <property type="component" value="Unassembled WGS sequence"/>
</dbReference>
<dbReference type="InterPro" id="IPR014722">
    <property type="entry name" value="Rib_uL2_dom2"/>
</dbReference>
<evidence type="ECO:0000313" key="7">
    <source>
        <dbReference type="EMBL" id="KPJ64718.1"/>
    </source>
</evidence>
<dbReference type="GO" id="GO:0006412">
    <property type="term" value="P:translation"/>
    <property type="evidence" value="ECO:0007669"/>
    <property type="project" value="UniProtKB-UniRule"/>
</dbReference>
<dbReference type="EMBL" id="LIZY01000011">
    <property type="protein sequence ID" value="KPJ64718.1"/>
    <property type="molecule type" value="Genomic_DNA"/>
</dbReference>
<name>A0A0S7XQH5_9BACT</name>
<keyword evidence="2 5" id="KW-0689">Ribosomal protein</keyword>
<comment type="function">
    <text evidence="5">One of the proteins that surrounds the polypeptide exit tunnel on the outside of the subunit.</text>
</comment>
<dbReference type="InterPro" id="IPR057264">
    <property type="entry name" value="Ribosomal_uL24_C"/>
</dbReference>
<accession>A0A0S7XQH5</accession>